<evidence type="ECO:0000313" key="3">
    <source>
        <dbReference type="RefSeq" id="XP_018844984.2"/>
    </source>
</evidence>
<dbReference type="FunCoup" id="A0A2I4GM61">
    <property type="interactions" value="602"/>
</dbReference>
<keyword evidence="1" id="KW-0418">Kinase</keyword>
<reference evidence="3" key="1">
    <citation type="submission" date="2025-08" db="UniProtKB">
        <authorList>
            <consortium name="RefSeq"/>
        </authorList>
    </citation>
    <scope>IDENTIFICATION</scope>
    <source>
        <tissue evidence="3">Leaves</tissue>
    </source>
</reference>
<dbReference type="GO" id="GO:0004674">
    <property type="term" value="F:protein serine/threonine kinase activity"/>
    <property type="evidence" value="ECO:0007669"/>
    <property type="project" value="UniProtKB-KW"/>
</dbReference>
<sequence>MEWVRGDPIGHGSFATVSLAIPRNSSAQAHPVMVVKSSESSNSASLRNEKQVLHQLSTCPEVIRCFGDDLSFEKGEEFYNLFLEYASNGSLADQVNSRGGRLPESDVRRYAKLILKGLRDVHAKGFVHCDIKLENILVFANGAIKIADFGLAKKAEQQQSRAEIRGTPMNMSPESVNCNEYESPADIWALGCALVEMLTGKPAWDCGPEVNMWKLLLRIGDSDEVPQVPKEFSFEGKDFLGKCFVKDPRNRWTAEMLLDHPFVAADDNNDHDAVPLEDTDKFKTSTSPRSPFNFPEWVSVQSSIVVSPESSPESGKLFEWKLNSGFSSSFLSSFSSPTDRLRQLVTDEAPNWSFSESWFTVRGSEPGDSEQRRVEEVASNFGKSFVTSNGSD</sequence>
<dbReference type="GO" id="GO:0004672">
    <property type="term" value="F:protein kinase activity"/>
    <property type="evidence" value="ECO:0000318"/>
    <property type="project" value="GO_Central"/>
</dbReference>
<dbReference type="InterPro" id="IPR052751">
    <property type="entry name" value="Plant_MAPKKK"/>
</dbReference>
<proteinExistence type="inferred from homology"/>
<comment type="similarity">
    <text evidence="1">Belongs to the protein kinase superfamily.</text>
</comment>
<dbReference type="PANTHER" id="PTHR48011:SF18">
    <property type="entry name" value="MITOGEN-ACTIVATED PROTEIN KINASE KINASE KINASE 19-RELATED"/>
    <property type="match status" value="1"/>
</dbReference>
<dbReference type="PROSITE" id="PS50011">
    <property type="entry name" value="PROTEIN_KINASE_DOM"/>
    <property type="match status" value="1"/>
</dbReference>
<keyword evidence="1" id="KW-0067">ATP-binding</keyword>
<organism evidence="2 3">
    <name type="scientific">Juglans regia</name>
    <name type="common">English walnut</name>
    <dbReference type="NCBI Taxonomy" id="51240"/>
    <lineage>
        <taxon>Eukaryota</taxon>
        <taxon>Viridiplantae</taxon>
        <taxon>Streptophyta</taxon>
        <taxon>Embryophyta</taxon>
        <taxon>Tracheophyta</taxon>
        <taxon>Spermatophyta</taxon>
        <taxon>Magnoliopsida</taxon>
        <taxon>eudicotyledons</taxon>
        <taxon>Gunneridae</taxon>
        <taxon>Pentapetalae</taxon>
        <taxon>rosids</taxon>
        <taxon>fabids</taxon>
        <taxon>Fagales</taxon>
        <taxon>Juglandaceae</taxon>
        <taxon>Juglans</taxon>
    </lineage>
</organism>
<dbReference type="PROSITE" id="PS00108">
    <property type="entry name" value="PROTEIN_KINASE_ST"/>
    <property type="match status" value="1"/>
</dbReference>
<dbReference type="InterPro" id="IPR000719">
    <property type="entry name" value="Prot_kinase_dom"/>
</dbReference>
<dbReference type="STRING" id="51240.A0A2I4GM61"/>
<dbReference type="PROSITE" id="PS00107">
    <property type="entry name" value="PROTEIN_KINASE_ATP"/>
    <property type="match status" value="1"/>
</dbReference>
<dbReference type="Pfam" id="PF00069">
    <property type="entry name" value="Pkinase"/>
    <property type="match status" value="1"/>
</dbReference>
<dbReference type="GO" id="GO:0007165">
    <property type="term" value="P:signal transduction"/>
    <property type="evidence" value="ECO:0000318"/>
    <property type="project" value="GO_Central"/>
</dbReference>
<dbReference type="InterPro" id="IPR008271">
    <property type="entry name" value="Ser/Thr_kinase_AS"/>
</dbReference>
<dbReference type="RefSeq" id="XP_018844984.2">
    <property type="nucleotide sequence ID" value="XM_018989439.2"/>
</dbReference>
<keyword evidence="1" id="KW-0808">Transferase</keyword>
<gene>
    <name evidence="3" type="primary">LOC109009089</name>
</gene>
<dbReference type="GO" id="GO:0005524">
    <property type="term" value="F:ATP binding"/>
    <property type="evidence" value="ECO:0007669"/>
    <property type="project" value="UniProtKB-UniRule"/>
</dbReference>
<protein>
    <submittedName>
        <fullName evidence="3">Mitogen-activated protein kinase kinase kinase 17-like</fullName>
    </submittedName>
</protein>
<dbReference type="InterPro" id="IPR011009">
    <property type="entry name" value="Kinase-like_dom_sf"/>
</dbReference>
<dbReference type="AlphaFoldDB" id="A0A2I4GM61"/>
<dbReference type="KEGG" id="jre:109009089"/>
<dbReference type="PANTHER" id="PTHR48011">
    <property type="entry name" value="CCR4-NOT TRANSCRIPTIONAL COMPLEX SUBUNIT CAF120-RELATED"/>
    <property type="match status" value="1"/>
</dbReference>
<evidence type="ECO:0000313" key="2">
    <source>
        <dbReference type="Proteomes" id="UP000235220"/>
    </source>
</evidence>
<dbReference type="GeneID" id="109009089"/>
<dbReference type="Gramene" id="Jr07_01910_p1">
    <property type="protein sequence ID" value="cds.Jr07_01910_p1"/>
    <property type="gene ID" value="Jr07_01910"/>
</dbReference>
<dbReference type="CDD" id="cd06606">
    <property type="entry name" value="STKc_MAPKKK"/>
    <property type="match status" value="1"/>
</dbReference>
<dbReference type="SMART" id="SM00220">
    <property type="entry name" value="S_TKc"/>
    <property type="match status" value="1"/>
</dbReference>
<dbReference type="Gene3D" id="3.30.200.20">
    <property type="entry name" value="Phosphorylase Kinase, domain 1"/>
    <property type="match status" value="1"/>
</dbReference>
<accession>A0A2I4GM61</accession>
<keyword evidence="1" id="KW-0547">Nucleotide-binding</keyword>
<dbReference type="InterPro" id="IPR017441">
    <property type="entry name" value="Protein_kinase_ATP_BS"/>
</dbReference>
<dbReference type="SUPFAM" id="SSF56112">
    <property type="entry name" value="Protein kinase-like (PK-like)"/>
    <property type="match status" value="1"/>
</dbReference>
<keyword evidence="2" id="KW-1185">Reference proteome</keyword>
<dbReference type="Gene3D" id="1.10.510.10">
    <property type="entry name" value="Transferase(Phosphotransferase) domain 1"/>
    <property type="match status" value="1"/>
</dbReference>
<keyword evidence="1" id="KW-0723">Serine/threonine-protein kinase</keyword>
<dbReference type="OrthoDB" id="8693905at2759"/>
<name>A0A2I4GM61_JUGRE</name>
<evidence type="ECO:0000256" key="1">
    <source>
        <dbReference type="RuleBase" id="RU000304"/>
    </source>
</evidence>
<dbReference type="Proteomes" id="UP000235220">
    <property type="component" value="Chromosome 7"/>
</dbReference>